<reference evidence="1 2" key="1">
    <citation type="submission" date="2017-08" db="EMBL/GenBank/DDBJ databases">
        <title>Infants hospitalized years apart are colonized by the same room-sourced microbial strains.</title>
        <authorList>
            <person name="Brooks B."/>
            <person name="Olm M.R."/>
            <person name="Firek B.A."/>
            <person name="Baker R."/>
            <person name="Thomas B.C."/>
            <person name="Morowitz M.J."/>
            <person name="Banfield J.F."/>
        </authorList>
    </citation>
    <scope>NUCLEOTIDE SEQUENCE [LARGE SCALE GENOMIC DNA]</scope>
    <source>
        <strain evidence="1">S2_006_000_R2_64</strain>
    </source>
</reference>
<accession>A0A2W5FIH3</accession>
<comment type="caution">
    <text evidence="1">The sequence shown here is derived from an EMBL/GenBank/DDBJ whole genome shotgun (WGS) entry which is preliminary data.</text>
</comment>
<dbReference type="EMBL" id="QFOT01000091">
    <property type="protein sequence ID" value="PZP55068.1"/>
    <property type="molecule type" value="Genomic_DNA"/>
</dbReference>
<sequence length="996" mass="111257">MSFFEKLLAPFQSALRQSVESFIRLETMDDEFTLAAQDGSLVSYLKIDGSRQIIGDEEYRFLVEASTVKIGAKFDRQGQALQVYFVRDPARVKANLDKLINPSRTTANNVDLDVEDLLQERIKNLSSILTFEECYFVLWTRPSSMTKSELQRAAKDKQAQNKKWVNAGYGQNPLAGLEPLRTRHKSFVSSMLASLNELGMRAELLEAHDALRAVKNNLFPNKIADDWKASLPGDPIKPRAPMSRVDLSDIVWPPLRTQLSSADAQTVDGSVVRIGDMLWAGADMTLGPMEASPFPMLLNRLYDAKVPYRISFMIEGGGAYSTSFKSFVATIMSVTNALNRQIKYSLENLQTIARSEPVVRMRVSFATWGNKDEYDLVRDRLSTLIQSVESWGYAQVSEVSGDPLDCVMASAMGIHCAGTAPAAIAPMREVMKLIPWQRPSSPFNTGSILLRTPDGKVWPYQTGSNLTTTWFDLIFAQPGAGKSVLMNALNLGTVLSPGLNKLPYVAVIDIGPSSSGLISLIKEALPENRQHEAAYYRLQMSREYAINPFDTQLGCRAPLIDERSYLVELLILLCTPPGHDKPYDGIQQLAGLVVDEMYRWRDDRAANAEPRPYLPRLDANIDEAIVKYGIHLPADPYWWDVVDRMFEIGQYRIANLAQRHAVPSLSDAITASRRPQIRTLLEETSVGFSTESVISAFERMITSAIREYPIMSSVTQFEITDARVCSLDLMDVSPQGDDTADRQTSIMYMLARYALVRSWWVGPEALPSIPEKYRHYHEMRLQDVAETPKRLCYDEFHRTSKSHSVRAQVIRDVREGRKRGVQIVLASQLLDDFDKDMVDLATGVWVLGTAVSDKAVDEIKERFGLSDTARNVIRYRLTGPRAGGAPALLILGTNEGRYEQHLINTMGPIELWAVSTSSEDVSIRNRLYGRIGAGRARQMLASTFPGGSARNEIKRRIMMRASSGEARNAATSAVVEEIVEELAQAAVKRFSETGEA</sequence>
<dbReference type="SUPFAM" id="SSF52540">
    <property type="entry name" value="P-loop containing nucleoside triphosphate hydrolases"/>
    <property type="match status" value="1"/>
</dbReference>
<dbReference type="Gene3D" id="3.40.50.300">
    <property type="entry name" value="P-loop containing nucleotide triphosphate hydrolases"/>
    <property type="match status" value="1"/>
</dbReference>
<protein>
    <submittedName>
        <fullName evidence="1">Type IV secretion protein IcmB</fullName>
    </submittedName>
</protein>
<dbReference type="InterPro" id="IPR027417">
    <property type="entry name" value="P-loop_NTPase"/>
</dbReference>
<evidence type="ECO:0000313" key="1">
    <source>
        <dbReference type="EMBL" id="PZP55068.1"/>
    </source>
</evidence>
<evidence type="ECO:0000313" key="2">
    <source>
        <dbReference type="Proteomes" id="UP000249739"/>
    </source>
</evidence>
<name>A0A2W5FIH3_9BACT</name>
<organism evidence="1 2">
    <name type="scientific">Micavibrio aeruginosavorus</name>
    <dbReference type="NCBI Taxonomy" id="349221"/>
    <lineage>
        <taxon>Bacteria</taxon>
        <taxon>Pseudomonadati</taxon>
        <taxon>Bdellovibrionota</taxon>
        <taxon>Bdellovibrionia</taxon>
        <taxon>Bdellovibrionales</taxon>
        <taxon>Pseudobdellovibrionaceae</taxon>
        <taxon>Micavibrio</taxon>
    </lineage>
</organism>
<gene>
    <name evidence="1" type="ORF">DI586_07980</name>
</gene>
<dbReference type="AlphaFoldDB" id="A0A2W5FIH3"/>
<dbReference type="Proteomes" id="UP000249739">
    <property type="component" value="Unassembled WGS sequence"/>
</dbReference>
<proteinExistence type="predicted"/>